<protein>
    <submittedName>
        <fullName evidence="2">Uncharacterized protein</fullName>
    </submittedName>
</protein>
<keyword evidence="3" id="KW-1185">Reference proteome</keyword>
<accession>A0A3S5CE04</accession>
<feature type="compositionally biased region" description="Basic and acidic residues" evidence="1">
    <location>
        <begin position="106"/>
        <end position="117"/>
    </location>
</feature>
<organism evidence="2 3">
    <name type="scientific">Protopolystoma xenopodis</name>
    <dbReference type="NCBI Taxonomy" id="117903"/>
    <lineage>
        <taxon>Eukaryota</taxon>
        <taxon>Metazoa</taxon>
        <taxon>Spiralia</taxon>
        <taxon>Lophotrochozoa</taxon>
        <taxon>Platyhelminthes</taxon>
        <taxon>Monogenea</taxon>
        <taxon>Polyopisthocotylea</taxon>
        <taxon>Polystomatidea</taxon>
        <taxon>Polystomatidae</taxon>
        <taxon>Protopolystoma</taxon>
    </lineage>
</organism>
<evidence type="ECO:0000313" key="3">
    <source>
        <dbReference type="Proteomes" id="UP000784294"/>
    </source>
</evidence>
<reference evidence="2" key="1">
    <citation type="submission" date="2018-11" db="EMBL/GenBank/DDBJ databases">
        <authorList>
            <consortium name="Pathogen Informatics"/>
        </authorList>
    </citation>
    <scope>NUCLEOTIDE SEQUENCE</scope>
</reference>
<dbReference type="AlphaFoldDB" id="A0A3S5CE04"/>
<name>A0A3S5CE04_9PLAT</name>
<sequence length="146" mass="15948">MPLVSQAPFDTFAEPEPSEKEVSLYRSAFGPPDWRAGHRLPRAGRLSLQRSPFSLPWPVYASCSVPEAAVVTASAETAAKATRSLPNEMDTSKTTPPIPPHGPCPRHSDGVNEKEEPTTCPPDGERMWPYLEHAGTCFYTANCPLN</sequence>
<evidence type="ECO:0000313" key="2">
    <source>
        <dbReference type="EMBL" id="VEL13495.1"/>
    </source>
</evidence>
<feature type="region of interest" description="Disordered" evidence="1">
    <location>
        <begin position="1"/>
        <end position="20"/>
    </location>
</feature>
<comment type="caution">
    <text evidence="2">The sequence shown here is derived from an EMBL/GenBank/DDBJ whole genome shotgun (WGS) entry which is preliminary data.</text>
</comment>
<evidence type="ECO:0000256" key="1">
    <source>
        <dbReference type="SAM" id="MobiDB-lite"/>
    </source>
</evidence>
<feature type="region of interest" description="Disordered" evidence="1">
    <location>
        <begin position="81"/>
        <end position="124"/>
    </location>
</feature>
<gene>
    <name evidence="2" type="ORF">PXEA_LOCUS6935</name>
</gene>
<dbReference type="Proteomes" id="UP000784294">
    <property type="component" value="Unassembled WGS sequence"/>
</dbReference>
<proteinExistence type="predicted"/>
<dbReference type="EMBL" id="CAAALY010017962">
    <property type="protein sequence ID" value="VEL13495.1"/>
    <property type="molecule type" value="Genomic_DNA"/>
</dbReference>